<evidence type="ECO:0000259" key="2">
    <source>
        <dbReference type="Pfam" id="PF13569"/>
    </source>
</evidence>
<gene>
    <name evidence="3" type="ORF">GCM10010151_18490</name>
</gene>
<dbReference type="Proteomes" id="UP001501822">
    <property type="component" value="Unassembled WGS sequence"/>
</dbReference>
<accession>A0ABP3FYG8</accession>
<keyword evidence="4" id="KW-1185">Reference proteome</keyword>
<name>A0ABP3FYG8_9ACTN</name>
<evidence type="ECO:0000313" key="4">
    <source>
        <dbReference type="Proteomes" id="UP001501822"/>
    </source>
</evidence>
<evidence type="ECO:0000256" key="1">
    <source>
        <dbReference type="SAM" id="MobiDB-lite"/>
    </source>
</evidence>
<dbReference type="RefSeq" id="WP_252810894.1">
    <property type="nucleotide sequence ID" value="NZ_BAAABM010000015.1"/>
</dbReference>
<feature type="domain" description="DUF4132" evidence="2">
    <location>
        <begin position="250"/>
        <end position="433"/>
    </location>
</feature>
<organism evidence="3 4">
    <name type="scientific">Actinoallomurus spadix</name>
    <dbReference type="NCBI Taxonomy" id="79912"/>
    <lineage>
        <taxon>Bacteria</taxon>
        <taxon>Bacillati</taxon>
        <taxon>Actinomycetota</taxon>
        <taxon>Actinomycetes</taxon>
        <taxon>Streptosporangiales</taxon>
        <taxon>Thermomonosporaceae</taxon>
        <taxon>Actinoallomurus</taxon>
    </lineage>
</organism>
<feature type="region of interest" description="Disordered" evidence="1">
    <location>
        <begin position="1"/>
        <end position="28"/>
    </location>
</feature>
<comment type="caution">
    <text evidence="3">The sequence shown here is derived from an EMBL/GenBank/DDBJ whole genome shotgun (WGS) entry which is preliminary data.</text>
</comment>
<sequence>MSPRTLRSVLSAPLEGHAPESEGDRPAPTLRIVPAEEALAGRLGRTTRRALDLIREQSHDSRPAPDHWERLADSAYAGFARTALEAAAARAAAIQAGDIRYAADKAFTAEEIAVLGRACRVALLRDEPWLPELLERLLPAIAVAPTPARTLPSQALLFELARSAQEFPTPEAAAALRAVRGVVRHAGVPKQLDRALKRIDAALSERPEVAFRLPDLGFGPDGVHRAPFGEYEARITVGDDVMLTWHRQDGRELRGMPAAIRRDRPERLTELRALLKRTRAHLTTLTRALEATLLAEAGQPYGRWRAEQAEHPIGRPLTERLLWEVEVAPGQWRSGLPVEGGRRFIDAAGEPWAVADEDAPIRLWHPARAVPEEIRAWRGHLTERRIRQPFPQVFREIYPLGPAERKTRSYSGRFAGRGVRFRQVYALMKARGWEPAMLGPWDGGHEGVATRVIAGRGWRGRLFLEYADPARQEDLAITGQVRFERRTEDGWRAAVLEEVPPVVFSELMRDVDLFIGAGG</sequence>
<protein>
    <recommendedName>
        <fullName evidence="2">DUF4132 domain-containing protein</fullName>
    </recommendedName>
</protein>
<proteinExistence type="predicted"/>
<dbReference type="Pfam" id="PF13569">
    <property type="entry name" value="DUF4132"/>
    <property type="match status" value="1"/>
</dbReference>
<evidence type="ECO:0000313" key="3">
    <source>
        <dbReference type="EMBL" id="GAA0328960.1"/>
    </source>
</evidence>
<dbReference type="EMBL" id="BAAABM010000015">
    <property type="protein sequence ID" value="GAA0328960.1"/>
    <property type="molecule type" value="Genomic_DNA"/>
</dbReference>
<dbReference type="InterPro" id="IPR025406">
    <property type="entry name" value="DUF4132"/>
</dbReference>
<reference evidence="4" key="1">
    <citation type="journal article" date="2019" name="Int. J. Syst. Evol. Microbiol.">
        <title>The Global Catalogue of Microorganisms (GCM) 10K type strain sequencing project: providing services to taxonomists for standard genome sequencing and annotation.</title>
        <authorList>
            <consortium name="The Broad Institute Genomics Platform"/>
            <consortium name="The Broad Institute Genome Sequencing Center for Infectious Disease"/>
            <person name="Wu L."/>
            <person name="Ma J."/>
        </authorList>
    </citation>
    <scope>NUCLEOTIDE SEQUENCE [LARGE SCALE GENOMIC DNA]</scope>
    <source>
        <strain evidence="4">JCM 3146</strain>
    </source>
</reference>